<protein>
    <submittedName>
        <fullName evidence="2">Zn-dependent M28 family amino/carboxypeptidase</fullName>
    </submittedName>
</protein>
<feature type="domain" description="Peptidase M28" evidence="1">
    <location>
        <begin position="268"/>
        <end position="480"/>
    </location>
</feature>
<name>A0A327PQ37_9BACT</name>
<dbReference type="OrthoDB" id="9764939at2"/>
<dbReference type="EMBL" id="QLLK01000002">
    <property type="protein sequence ID" value="RAI93823.1"/>
    <property type="molecule type" value="Genomic_DNA"/>
</dbReference>
<dbReference type="Pfam" id="PF04389">
    <property type="entry name" value="Peptidase_M28"/>
    <property type="match status" value="1"/>
</dbReference>
<dbReference type="GO" id="GO:0004180">
    <property type="term" value="F:carboxypeptidase activity"/>
    <property type="evidence" value="ECO:0007669"/>
    <property type="project" value="UniProtKB-KW"/>
</dbReference>
<dbReference type="PANTHER" id="PTHR12147">
    <property type="entry name" value="METALLOPEPTIDASE M28 FAMILY MEMBER"/>
    <property type="match status" value="1"/>
</dbReference>
<comment type="caution">
    <text evidence="2">The sequence shown here is derived from an EMBL/GenBank/DDBJ whole genome shotgun (WGS) entry which is preliminary data.</text>
</comment>
<dbReference type="GO" id="GO:0006508">
    <property type="term" value="P:proteolysis"/>
    <property type="evidence" value="ECO:0007669"/>
    <property type="project" value="InterPro"/>
</dbReference>
<keyword evidence="2" id="KW-0378">Hydrolase</keyword>
<dbReference type="SUPFAM" id="SSF53187">
    <property type="entry name" value="Zn-dependent exopeptidases"/>
    <property type="match status" value="1"/>
</dbReference>
<organism evidence="2 3">
    <name type="scientific">Algoriphagus yeomjeoni</name>
    <dbReference type="NCBI Taxonomy" id="291403"/>
    <lineage>
        <taxon>Bacteria</taxon>
        <taxon>Pseudomonadati</taxon>
        <taxon>Bacteroidota</taxon>
        <taxon>Cytophagia</taxon>
        <taxon>Cytophagales</taxon>
        <taxon>Cyclobacteriaceae</taxon>
        <taxon>Algoriphagus</taxon>
    </lineage>
</organism>
<dbReference type="RefSeq" id="WP_111610170.1">
    <property type="nucleotide sequence ID" value="NZ_QLLK01000002.1"/>
</dbReference>
<proteinExistence type="predicted"/>
<dbReference type="GO" id="GO:0008235">
    <property type="term" value="F:metalloexopeptidase activity"/>
    <property type="evidence" value="ECO:0007669"/>
    <property type="project" value="InterPro"/>
</dbReference>
<gene>
    <name evidence="2" type="ORF">LV83_00729</name>
</gene>
<sequence length="508" mass="55421">MRHLLPSVLLLVLLCSGCEKPTESSSTLDEDTQAWWETTTILSSDAMEGRDTGSPGYARAAAVVAERFAAAGLEPLGENGIWFQEVPMEEVAITQAKITVGDRELQFLHDIQASPASAREIVDAPIIYCGYCDSTSTSQVKDKLVICHGTRREDFPSNGDRIRTMSEAGALGILFIADPGFIIEPPRWPFAYSRSVRLAGETFTPATFPTFSINAGSDALDKLIEGSGQNAKELIELGSQGKPLPTFEVEDRLSASFTLADRSIQSANILARLPGTDPSLADQALVLTAHLDGYGYGTAVDGDSLYNGTLDDAAYVALLIQLAERQSGKGFKRPVIFAIVTGEEKGLLGSKYLMKHLPVPQESIAANINLDQLRPLFPLELLTVHALDETTLGDDARAVATSMGIKVQNDPEPERNLLRRSDQWSFIQAGIPAINFVFGFEPGSESERIYRQWYREGYHTPKDDLNQKIDWEAAAKFNSFFYGLVEKVADGETKPAWKAGSKLGPTNP</sequence>
<dbReference type="Proteomes" id="UP000249610">
    <property type="component" value="Unassembled WGS sequence"/>
</dbReference>
<accession>A0A327PQ37</accession>
<dbReference type="Gene3D" id="3.50.30.30">
    <property type="match status" value="1"/>
</dbReference>
<reference evidence="2 3" key="1">
    <citation type="submission" date="2018-06" db="EMBL/GenBank/DDBJ databases">
        <title>Genomic Encyclopedia of Archaeal and Bacterial Type Strains, Phase II (KMG-II): from individual species to whole genera.</title>
        <authorList>
            <person name="Goeker M."/>
        </authorList>
    </citation>
    <scope>NUCLEOTIDE SEQUENCE [LARGE SCALE GENOMIC DNA]</scope>
    <source>
        <strain evidence="2 3">DSM 23446</strain>
    </source>
</reference>
<keyword evidence="3" id="KW-1185">Reference proteome</keyword>
<keyword evidence="2" id="KW-0121">Carboxypeptidase</keyword>
<dbReference type="InterPro" id="IPR007484">
    <property type="entry name" value="Peptidase_M28"/>
</dbReference>
<dbReference type="InterPro" id="IPR045175">
    <property type="entry name" value="M28_fam"/>
</dbReference>
<evidence type="ECO:0000313" key="2">
    <source>
        <dbReference type="EMBL" id="RAI93823.1"/>
    </source>
</evidence>
<keyword evidence="2" id="KW-0645">Protease</keyword>
<evidence type="ECO:0000259" key="1">
    <source>
        <dbReference type="Pfam" id="PF04389"/>
    </source>
</evidence>
<dbReference type="Gene3D" id="3.40.630.10">
    <property type="entry name" value="Zn peptidases"/>
    <property type="match status" value="1"/>
</dbReference>
<dbReference type="AlphaFoldDB" id="A0A327PQ37"/>
<evidence type="ECO:0000313" key="3">
    <source>
        <dbReference type="Proteomes" id="UP000249610"/>
    </source>
</evidence>
<dbReference type="PANTHER" id="PTHR12147:SF26">
    <property type="entry name" value="PEPTIDASE M28 DOMAIN-CONTAINING PROTEIN"/>
    <property type="match status" value="1"/>
</dbReference>